<evidence type="ECO:0000256" key="2">
    <source>
        <dbReference type="SAM" id="MobiDB-lite"/>
    </source>
</evidence>
<comment type="similarity">
    <text evidence="1">Belongs to the cytochrome P450 family.</text>
</comment>
<sequence>MTPESHSQTPDLPAGDDARPGPPPGCPAHGLGPGGVARLHESDDLKRLYEQLREEHGPVAPVLIHDDVPLWVVLGHAESQQLVRSPAQFTKDSRIWSALRDGLVKPDHPLMPHIAWQPMCAHTEGEQHRRWRGAIDTAVSATDFRSLRRYVNRSVQRVVNRFCEAGEADLVSDYAEHLPMAVMCHVLGMPDEYDDRMVQAARDMIRGTETAIASNAYVMEALNRLTARRRKEPQDDFTGHLVGHPAGLSDEEVSQHLRVVLIAAYEATANLLANVLRQVLIDPRFRSQLNGGQMTVPQAVEQLLWDEPPFSTIFAYYAKQDTELGGQRIRKGDGLLFAPAPANVDPRVRPDPTADMQGNRSHLAFGGGTHECPGQDIGRVIAEIGVDALLMRLPDVEMSCDEEELAFTESIASRHLVSLPVHFTPRPQQEITQAPSHEVGAGAPAAYDWQIGGVPRQAEAPAPARASVGGSAGGADAGARRADVGAPGAEAGLTGADAGVTGAGVGAGAPGAGVGASPEAGPVPAAVPVPPPLAPPEPPKGAWQRFLRWWRGY</sequence>
<feature type="region of interest" description="Disordered" evidence="2">
    <location>
        <begin position="457"/>
        <end position="482"/>
    </location>
</feature>
<evidence type="ECO:0000313" key="3">
    <source>
        <dbReference type="EMBL" id="WUU56845.1"/>
    </source>
</evidence>
<feature type="compositionally biased region" description="Low complexity" evidence="2">
    <location>
        <begin position="457"/>
        <end position="469"/>
    </location>
</feature>
<protein>
    <submittedName>
        <fullName evidence="3">Cytochrome P450</fullName>
    </submittedName>
</protein>
<dbReference type="InterPro" id="IPR002397">
    <property type="entry name" value="Cyt_P450_B"/>
</dbReference>
<proteinExistence type="inferred from homology"/>
<dbReference type="PANTHER" id="PTHR46696">
    <property type="entry name" value="P450, PUTATIVE (EUROFUNG)-RELATED"/>
    <property type="match status" value="1"/>
</dbReference>
<dbReference type="InterPro" id="IPR036396">
    <property type="entry name" value="Cyt_P450_sf"/>
</dbReference>
<dbReference type="PRINTS" id="PR00359">
    <property type="entry name" value="BP450"/>
</dbReference>
<name>A0ABZ1YBA2_9ACTN</name>
<dbReference type="PROSITE" id="PS00086">
    <property type="entry name" value="CYTOCHROME_P450"/>
    <property type="match status" value="1"/>
</dbReference>
<gene>
    <name evidence="3" type="ORF">OIE82_28350</name>
</gene>
<evidence type="ECO:0000256" key="1">
    <source>
        <dbReference type="ARBA" id="ARBA00010617"/>
    </source>
</evidence>
<dbReference type="PANTHER" id="PTHR46696:SF1">
    <property type="entry name" value="CYTOCHROME P450 YJIB-RELATED"/>
    <property type="match status" value="1"/>
</dbReference>
<feature type="region of interest" description="Disordered" evidence="2">
    <location>
        <begin position="1"/>
        <end position="33"/>
    </location>
</feature>
<dbReference type="RefSeq" id="WP_395759564.1">
    <property type="nucleotide sequence ID" value="NZ_CP109207.1"/>
</dbReference>
<dbReference type="InterPro" id="IPR017972">
    <property type="entry name" value="Cyt_P450_CS"/>
</dbReference>
<dbReference type="SUPFAM" id="SSF48264">
    <property type="entry name" value="Cytochrome P450"/>
    <property type="match status" value="1"/>
</dbReference>
<accession>A0ABZ1YBA2</accession>
<dbReference type="Gene3D" id="1.10.630.10">
    <property type="entry name" value="Cytochrome P450"/>
    <property type="match status" value="1"/>
</dbReference>
<dbReference type="CDD" id="cd20623">
    <property type="entry name" value="CYP_unk"/>
    <property type="match status" value="1"/>
</dbReference>
<reference evidence="3" key="1">
    <citation type="submission" date="2022-10" db="EMBL/GenBank/DDBJ databases">
        <title>The complete genomes of actinobacterial strains from the NBC collection.</title>
        <authorList>
            <person name="Joergensen T.S."/>
            <person name="Alvarez Arevalo M."/>
            <person name="Sterndorff E.B."/>
            <person name="Faurdal D."/>
            <person name="Vuksanovic O."/>
            <person name="Mourched A.-S."/>
            <person name="Charusanti P."/>
            <person name="Shaw S."/>
            <person name="Blin K."/>
            <person name="Weber T."/>
        </authorList>
    </citation>
    <scope>NUCLEOTIDE SEQUENCE [LARGE SCALE GENOMIC DNA]</scope>
    <source>
        <strain evidence="3">NBC 01686</strain>
    </source>
</reference>
<organism evidence="3">
    <name type="scientific">Streptomyces althioticus</name>
    <dbReference type="NCBI Taxonomy" id="83380"/>
    <lineage>
        <taxon>Bacteria</taxon>
        <taxon>Bacillati</taxon>
        <taxon>Actinomycetota</taxon>
        <taxon>Actinomycetes</taxon>
        <taxon>Kitasatosporales</taxon>
        <taxon>Streptomycetaceae</taxon>
        <taxon>Streptomyces</taxon>
        <taxon>Streptomyces althioticus group</taxon>
    </lineage>
</organism>
<dbReference type="EMBL" id="CP109207">
    <property type="protein sequence ID" value="WUU56845.1"/>
    <property type="molecule type" value="Genomic_DNA"/>
</dbReference>